<evidence type="ECO:0000313" key="3">
    <source>
        <dbReference type="Proteomes" id="UP001499974"/>
    </source>
</evidence>
<reference evidence="3" key="1">
    <citation type="journal article" date="2019" name="Int. J. Syst. Evol. Microbiol.">
        <title>The Global Catalogue of Microorganisms (GCM) 10K type strain sequencing project: providing services to taxonomists for standard genome sequencing and annotation.</title>
        <authorList>
            <consortium name="The Broad Institute Genomics Platform"/>
            <consortium name="The Broad Institute Genome Sequencing Center for Infectious Disease"/>
            <person name="Wu L."/>
            <person name="Ma J."/>
        </authorList>
    </citation>
    <scope>NUCLEOTIDE SEQUENCE [LARGE SCALE GENOMIC DNA]</scope>
    <source>
        <strain evidence="3">JCM 18531</strain>
    </source>
</reference>
<accession>A0ABP8Y1D4</accession>
<evidence type="ECO:0000313" key="2">
    <source>
        <dbReference type="EMBL" id="GAA4718014.1"/>
    </source>
</evidence>
<feature type="compositionally biased region" description="Basic and acidic residues" evidence="1">
    <location>
        <begin position="57"/>
        <end position="68"/>
    </location>
</feature>
<sequence length="90" mass="9416">MAGKLSFTVGFGAGYVLGARAGRERYQQIAGKAQQVWRDPRVQDKAAQAQQVVKEKADQAGQVVKEKVASAGSSNDHSSTTPGTTGGKLP</sequence>
<gene>
    <name evidence="2" type="ORF">GCM10023349_42400</name>
</gene>
<protein>
    <recommendedName>
        <fullName evidence="4">YtxH domain-containing protein</fullName>
    </recommendedName>
</protein>
<evidence type="ECO:0000256" key="1">
    <source>
        <dbReference type="SAM" id="MobiDB-lite"/>
    </source>
</evidence>
<dbReference type="Proteomes" id="UP001499974">
    <property type="component" value="Unassembled WGS sequence"/>
</dbReference>
<name>A0ABP8Y1D4_9ACTN</name>
<dbReference type="EMBL" id="BAABKM010000004">
    <property type="protein sequence ID" value="GAA4718014.1"/>
    <property type="molecule type" value="Genomic_DNA"/>
</dbReference>
<feature type="compositionally biased region" description="Polar residues" evidence="1">
    <location>
        <begin position="71"/>
        <end position="83"/>
    </location>
</feature>
<proteinExistence type="predicted"/>
<feature type="region of interest" description="Disordered" evidence="1">
    <location>
        <begin position="57"/>
        <end position="90"/>
    </location>
</feature>
<organism evidence="2 3">
    <name type="scientific">Nocardioides conyzicola</name>
    <dbReference type="NCBI Taxonomy" id="1651781"/>
    <lineage>
        <taxon>Bacteria</taxon>
        <taxon>Bacillati</taxon>
        <taxon>Actinomycetota</taxon>
        <taxon>Actinomycetes</taxon>
        <taxon>Propionibacteriales</taxon>
        <taxon>Nocardioidaceae</taxon>
        <taxon>Nocardioides</taxon>
    </lineage>
</organism>
<comment type="caution">
    <text evidence="2">The sequence shown here is derived from an EMBL/GenBank/DDBJ whole genome shotgun (WGS) entry which is preliminary data.</text>
</comment>
<keyword evidence="3" id="KW-1185">Reference proteome</keyword>
<evidence type="ECO:0008006" key="4">
    <source>
        <dbReference type="Google" id="ProtNLM"/>
    </source>
</evidence>